<accession>A0A0M3I2R9</accession>
<dbReference type="AlphaFoldDB" id="A0A0M3I2R9"/>
<proteinExistence type="predicted"/>
<reference evidence="2" key="1">
    <citation type="submission" date="2017-02" db="UniProtKB">
        <authorList>
            <consortium name="WormBaseParasite"/>
        </authorList>
    </citation>
    <scope>IDENTIFICATION</scope>
</reference>
<organism evidence="1 2">
    <name type="scientific">Ascaris lumbricoides</name>
    <name type="common">Giant roundworm</name>
    <dbReference type="NCBI Taxonomy" id="6252"/>
    <lineage>
        <taxon>Eukaryota</taxon>
        <taxon>Metazoa</taxon>
        <taxon>Ecdysozoa</taxon>
        <taxon>Nematoda</taxon>
        <taxon>Chromadorea</taxon>
        <taxon>Rhabditida</taxon>
        <taxon>Spirurina</taxon>
        <taxon>Ascaridomorpha</taxon>
        <taxon>Ascaridoidea</taxon>
        <taxon>Ascarididae</taxon>
        <taxon>Ascaris</taxon>
    </lineage>
</organism>
<dbReference type="Proteomes" id="UP000036681">
    <property type="component" value="Unplaced"/>
</dbReference>
<name>A0A0M3I2R9_ASCLU</name>
<evidence type="ECO:0000313" key="1">
    <source>
        <dbReference type="Proteomes" id="UP000036681"/>
    </source>
</evidence>
<evidence type="ECO:0000313" key="2">
    <source>
        <dbReference type="WBParaSite" id="ALUE_0001083501-mRNA-1"/>
    </source>
</evidence>
<protein>
    <submittedName>
        <fullName evidence="2">Transposase</fullName>
    </submittedName>
</protein>
<keyword evidence="1" id="KW-1185">Reference proteome</keyword>
<sequence length="69" mass="8181">MHCSFHPRSDPSHPLLRLLKQKSATTQLYFLGVEKYSQKGELISELNKRSLIPDHLVPRKIRRTQKRDR</sequence>
<dbReference type="WBParaSite" id="ALUE_0001083501-mRNA-1">
    <property type="protein sequence ID" value="ALUE_0001083501-mRNA-1"/>
    <property type="gene ID" value="ALUE_0001083501"/>
</dbReference>